<feature type="transmembrane region" description="Helical" evidence="1">
    <location>
        <begin position="43"/>
        <end position="63"/>
    </location>
</feature>
<feature type="transmembrane region" description="Helical" evidence="1">
    <location>
        <begin position="208"/>
        <end position="226"/>
    </location>
</feature>
<keyword evidence="1" id="KW-1133">Transmembrane helix</keyword>
<feature type="transmembrane region" description="Helical" evidence="1">
    <location>
        <begin position="310"/>
        <end position="333"/>
    </location>
</feature>
<reference evidence="3 4" key="1">
    <citation type="journal article" date="2019" name="bioRxiv">
        <title>Bacteria contribute to plant secondary compound degradation in a generalist herbivore system.</title>
        <authorList>
            <person name="Francoeur C.B."/>
            <person name="Khadempour L."/>
            <person name="Moreira-Soto R.D."/>
            <person name="Gotting K."/>
            <person name="Book A.J."/>
            <person name="Pinto-Tomas A.A."/>
            <person name="Keefover-Ring K."/>
            <person name="Currie C.R."/>
        </authorList>
    </citation>
    <scope>NUCLEOTIDE SEQUENCE [LARGE SCALE GENOMIC DNA]</scope>
    <source>
        <strain evidence="3">Acro-835</strain>
    </source>
</reference>
<dbReference type="PANTHER" id="PTHR23028">
    <property type="entry name" value="ACETYLTRANSFERASE"/>
    <property type="match status" value="1"/>
</dbReference>
<dbReference type="EMBL" id="VWXF01000003">
    <property type="protein sequence ID" value="NIF21725.1"/>
    <property type="molecule type" value="Genomic_DNA"/>
</dbReference>
<dbReference type="RefSeq" id="WP_167013901.1">
    <property type="nucleotide sequence ID" value="NZ_VWXF01000003.1"/>
</dbReference>
<feature type="transmembrane region" description="Helical" evidence="1">
    <location>
        <begin position="156"/>
        <end position="176"/>
    </location>
</feature>
<feature type="transmembrane region" description="Helical" evidence="1">
    <location>
        <begin position="288"/>
        <end position="304"/>
    </location>
</feature>
<keyword evidence="1" id="KW-0472">Membrane</keyword>
<dbReference type="Proteomes" id="UP001515683">
    <property type="component" value="Unassembled WGS sequence"/>
</dbReference>
<sequence length="351" mass="39475">MTTNYSAKHDNSFDIIRLLAAVAVIYSHHFALSGFSEPQVLGLESFGTTAVIIFFSISGYLIAQSYQRSSSDFEYARKRFLRVYPGLAVCLVFTIYICGGLLGSESFLHWVTSWDALKTWLRVMGLTGIGFVGVTPEGMNNFTNGYIYPNTMNGSLWTLFFEVFDYIVLAFCLKWFSRYNAGLWIFLVGSVVLQLLCLHFGITKLALVATSHFSIPFAVGALFCVYRDRWINNPKVKVVLLVVALIALLLSGLDVILVKTLYTVAVCYLTLLIGISFRDRLIKGRFDFSYGIYIYAFPVQQIAINELGIGFWSSMLLSLLVTLVMAALSWFLIEKPMIGRKKSRVLVRATE</sequence>
<accession>A0ABX0R8M6</accession>
<comment type="caution">
    <text evidence="3">The sequence shown here is derived from an EMBL/GenBank/DDBJ whole genome shotgun (WGS) entry which is preliminary data.</text>
</comment>
<feature type="domain" description="Acyltransferase 3" evidence="2">
    <location>
        <begin position="11"/>
        <end position="332"/>
    </location>
</feature>
<dbReference type="PANTHER" id="PTHR23028:SF53">
    <property type="entry name" value="ACYL_TRANSF_3 DOMAIN-CONTAINING PROTEIN"/>
    <property type="match status" value="1"/>
</dbReference>
<dbReference type="InterPro" id="IPR002656">
    <property type="entry name" value="Acyl_transf_3_dom"/>
</dbReference>
<gene>
    <name evidence="3" type="ORF">F3J40_08975</name>
</gene>
<protein>
    <submittedName>
        <fullName evidence="3">Acyltransferase</fullName>
    </submittedName>
</protein>
<keyword evidence="4" id="KW-1185">Reference proteome</keyword>
<keyword evidence="1" id="KW-0812">Transmembrane</keyword>
<dbReference type="GO" id="GO:0016746">
    <property type="term" value="F:acyltransferase activity"/>
    <property type="evidence" value="ECO:0007669"/>
    <property type="project" value="UniProtKB-KW"/>
</dbReference>
<dbReference type="InterPro" id="IPR050879">
    <property type="entry name" value="Acyltransferase_3"/>
</dbReference>
<evidence type="ECO:0000256" key="1">
    <source>
        <dbReference type="SAM" id="Phobius"/>
    </source>
</evidence>
<keyword evidence="3" id="KW-0808">Transferase</keyword>
<keyword evidence="3" id="KW-0012">Acyltransferase</keyword>
<feature type="transmembrane region" description="Helical" evidence="1">
    <location>
        <begin position="83"/>
        <end position="103"/>
    </location>
</feature>
<dbReference type="Pfam" id="PF01757">
    <property type="entry name" value="Acyl_transf_3"/>
    <property type="match status" value="1"/>
</dbReference>
<feature type="transmembrane region" description="Helical" evidence="1">
    <location>
        <begin position="262"/>
        <end position="281"/>
    </location>
</feature>
<name>A0ABX0R8M6_9GAMM</name>
<evidence type="ECO:0000313" key="4">
    <source>
        <dbReference type="Proteomes" id="UP001515683"/>
    </source>
</evidence>
<feature type="transmembrane region" description="Helical" evidence="1">
    <location>
        <begin position="183"/>
        <end position="202"/>
    </location>
</feature>
<proteinExistence type="predicted"/>
<evidence type="ECO:0000313" key="3">
    <source>
        <dbReference type="EMBL" id="NIF21725.1"/>
    </source>
</evidence>
<feature type="transmembrane region" description="Helical" evidence="1">
    <location>
        <begin position="238"/>
        <end position="256"/>
    </location>
</feature>
<organism evidence="3 4">
    <name type="scientific">Candidatus Pantoea multigeneris</name>
    <dbReference type="NCBI Taxonomy" id="2608357"/>
    <lineage>
        <taxon>Bacteria</taxon>
        <taxon>Pseudomonadati</taxon>
        <taxon>Pseudomonadota</taxon>
        <taxon>Gammaproteobacteria</taxon>
        <taxon>Enterobacterales</taxon>
        <taxon>Erwiniaceae</taxon>
        <taxon>Pantoea</taxon>
    </lineage>
</organism>
<feature type="transmembrane region" description="Helical" evidence="1">
    <location>
        <begin position="12"/>
        <end position="31"/>
    </location>
</feature>
<evidence type="ECO:0000259" key="2">
    <source>
        <dbReference type="Pfam" id="PF01757"/>
    </source>
</evidence>